<feature type="chain" id="PRO_5045609131" description="WG repeat-containing protein" evidence="1">
    <location>
        <begin position="20"/>
        <end position="332"/>
    </location>
</feature>
<evidence type="ECO:0008006" key="4">
    <source>
        <dbReference type="Google" id="ProtNLM"/>
    </source>
</evidence>
<gene>
    <name evidence="2" type="ORF">VRU48_11190</name>
</gene>
<keyword evidence="1" id="KW-0732">Signal</keyword>
<dbReference type="EMBL" id="JAZDQT010000002">
    <property type="protein sequence ID" value="MEE1945672.1"/>
    <property type="molecule type" value="Genomic_DNA"/>
</dbReference>
<dbReference type="Proteomes" id="UP001336835">
    <property type="component" value="Unassembled WGS sequence"/>
</dbReference>
<evidence type="ECO:0000313" key="2">
    <source>
        <dbReference type="EMBL" id="MEE1945672.1"/>
    </source>
</evidence>
<organism evidence="2 3">
    <name type="scientific">Pedobacter albus</name>
    <dbReference type="NCBI Taxonomy" id="3113905"/>
    <lineage>
        <taxon>Bacteria</taxon>
        <taxon>Pseudomonadati</taxon>
        <taxon>Bacteroidota</taxon>
        <taxon>Sphingobacteriia</taxon>
        <taxon>Sphingobacteriales</taxon>
        <taxon>Sphingobacteriaceae</taxon>
        <taxon>Pedobacter</taxon>
    </lineage>
</organism>
<evidence type="ECO:0000313" key="3">
    <source>
        <dbReference type="Proteomes" id="UP001336835"/>
    </source>
</evidence>
<keyword evidence="3" id="KW-1185">Reference proteome</keyword>
<proteinExistence type="predicted"/>
<comment type="caution">
    <text evidence="2">The sequence shown here is derived from an EMBL/GenBank/DDBJ whole genome shotgun (WGS) entry which is preliminary data.</text>
</comment>
<accession>A0ABU7I875</accession>
<name>A0ABU7I875_9SPHI</name>
<feature type="signal peptide" evidence="1">
    <location>
        <begin position="1"/>
        <end position="19"/>
    </location>
</feature>
<reference evidence="2 3" key="1">
    <citation type="submission" date="2024-01" db="EMBL/GenBank/DDBJ databases">
        <title>Pedobacter sp. nov., isolated from fresh soil.</title>
        <authorList>
            <person name="Le N.T.T."/>
        </authorList>
    </citation>
    <scope>NUCLEOTIDE SEQUENCE [LARGE SCALE GENOMIC DNA]</scope>
    <source>
        <strain evidence="2 3">KR3-3</strain>
    </source>
</reference>
<sequence>MHKLKLFVLLLLASNFSMAQQLDNATVLPFNLETLTRLSLRPDSILPSFDGHYFYYKNIKNNQKITEQGFELAYPFNSFDYALIKNGSKFGIIDRNGNLIVDPKQNNFLLSDRLRSYEDYLLVVSEEKSFDLRTGKLASQWIACAEPMAPALFVFSNKHGKYGLKKRKVSDNIEDTVVKPTFDSIYFAGHQIAVAKKKNKIGVVDETGQTLFKFDYDDFLIQGFNSGGRRFPASYSPQFMGLFKNKKWEYYNLEKGKPVAIISFVHRCEILGDLIVKNGLGIFKDDKKYRILYKDGSSSPEAYDWLSSKASVGISNNKVYLIQADGKRYSYY</sequence>
<evidence type="ECO:0000256" key="1">
    <source>
        <dbReference type="SAM" id="SignalP"/>
    </source>
</evidence>
<dbReference type="RefSeq" id="WP_330108010.1">
    <property type="nucleotide sequence ID" value="NZ_JAZDQT010000002.1"/>
</dbReference>
<protein>
    <recommendedName>
        <fullName evidence="4">WG repeat-containing protein</fullName>
    </recommendedName>
</protein>